<dbReference type="AlphaFoldDB" id="A0A4Y2J8T5"/>
<protein>
    <submittedName>
        <fullName evidence="2">Uncharacterized protein</fullName>
    </submittedName>
</protein>
<comment type="caution">
    <text evidence="2">The sequence shown here is derived from an EMBL/GenBank/DDBJ whole genome shotgun (WGS) entry which is preliminary data.</text>
</comment>
<evidence type="ECO:0000256" key="1">
    <source>
        <dbReference type="SAM" id="MobiDB-lite"/>
    </source>
</evidence>
<name>A0A4Y2J8T5_ARAVE</name>
<proteinExistence type="predicted"/>
<feature type="region of interest" description="Disordered" evidence="1">
    <location>
        <begin position="71"/>
        <end position="90"/>
    </location>
</feature>
<dbReference type="EMBL" id="BGPR01003278">
    <property type="protein sequence ID" value="GBM85979.1"/>
    <property type="molecule type" value="Genomic_DNA"/>
</dbReference>
<accession>A0A4Y2J8T5</accession>
<organism evidence="2 3">
    <name type="scientific">Araneus ventricosus</name>
    <name type="common">Orbweaver spider</name>
    <name type="synonym">Epeira ventricosa</name>
    <dbReference type="NCBI Taxonomy" id="182803"/>
    <lineage>
        <taxon>Eukaryota</taxon>
        <taxon>Metazoa</taxon>
        <taxon>Ecdysozoa</taxon>
        <taxon>Arthropoda</taxon>
        <taxon>Chelicerata</taxon>
        <taxon>Arachnida</taxon>
        <taxon>Araneae</taxon>
        <taxon>Araneomorphae</taxon>
        <taxon>Entelegynae</taxon>
        <taxon>Araneoidea</taxon>
        <taxon>Araneidae</taxon>
        <taxon>Araneus</taxon>
    </lineage>
</organism>
<evidence type="ECO:0000313" key="3">
    <source>
        <dbReference type="Proteomes" id="UP000499080"/>
    </source>
</evidence>
<dbReference type="Proteomes" id="UP000499080">
    <property type="component" value="Unassembled WGS sequence"/>
</dbReference>
<sequence length="90" mass="9816">MPNIRRIFSGAGPIHGGSVEQAQYTAFFSGTGPIHGFLQWNRSNTWRIFSATGPIHGRSSVEHGFEPGTIPLGHRGSSQSSNHRCRTVNI</sequence>
<evidence type="ECO:0000313" key="2">
    <source>
        <dbReference type="EMBL" id="GBM85979.1"/>
    </source>
</evidence>
<keyword evidence="3" id="KW-1185">Reference proteome</keyword>
<gene>
    <name evidence="2" type="ORF">AVEN_43523_1</name>
</gene>
<reference evidence="2 3" key="1">
    <citation type="journal article" date="2019" name="Sci. Rep.">
        <title>Orb-weaving spider Araneus ventricosus genome elucidates the spidroin gene catalogue.</title>
        <authorList>
            <person name="Kono N."/>
            <person name="Nakamura H."/>
            <person name="Ohtoshi R."/>
            <person name="Moran D.A.P."/>
            <person name="Shinohara A."/>
            <person name="Yoshida Y."/>
            <person name="Fujiwara M."/>
            <person name="Mori M."/>
            <person name="Tomita M."/>
            <person name="Arakawa K."/>
        </authorList>
    </citation>
    <scope>NUCLEOTIDE SEQUENCE [LARGE SCALE GENOMIC DNA]</scope>
</reference>